<dbReference type="Gene3D" id="3.20.20.70">
    <property type="entry name" value="Aldolase class I"/>
    <property type="match status" value="1"/>
</dbReference>
<accession>A0ABU3H0T5</accession>
<evidence type="ECO:0000313" key="1">
    <source>
        <dbReference type="EMBL" id="MDT3405612.1"/>
    </source>
</evidence>
<keyword evidence="2" id="KW-1185">Reference proteome</keyword>
<organism evidence="1 2">
    <name type="scientific">Mucilaginibacter terrae</name>
    <dbReference type="NCBI Taxonomy" id="1955052"/>
    <lineage>
        <taxon>Bacteria</taxon>
        <taxon>Pseudomonadati</taxon>
        <taxon>Bacteroidota</taxon>
        <taxon>Sphingobacteriia</taxon>
        <taxon>Sphingobacteriales</taxon>
        <taxon>Sphingobacteriaceae</taxon>
        <taxon>Mucilaginibacter</taxon>
    </lineage>
</organism>
<protein>
    <submittedName>
        <fullName evidence="1">2,4-dienoyl-CoA reductase-like NADH-dependent reductase (Old Yellow Enzyme family)</fullName>
    </submittedName>
</protein>
<proteinExistence type="predicted"/>
<dbReference type="EMBL" id="JAVLVU010000001">
    <property type="protein sequence ID" value="MDT3405612.1"/>
    <property type="molecule type" value="Genomic_DNA"/>
</dbReference>
<reference evidence="2" key="1">
    <citation type="submission" date="2023-07" db="EMBL/GenBank/DDBJ databases">
        <title>Functional and genomic diversity of the sorghum phyllosphere microbiome.</title>
        <authorList>
            <person name="Shade A."/>
        </authorList>
    </citation>
    <scope>NUCLEOTIDE SEQUENCE [LARGE SCALE GENOMIC DNA]</scope>
    <source>
        <strain evidence="2">SORGH_AS_0422</strain>
    </source>
</reference>
<sequence>MEAWLNPLADAGVDIFHCSQRRFWEPEFEGSDLNFAGWAKKLTGKATITVGSVGLTGEFLAAFAGESSQPSSLDELLRRMDRGDFDLVAVGRPLLSDPQWVKKIREERTDELKGFSKEALAELVLA</sequence>
<name>A0ABU3H0T5_9SPHI</name>
<dbReference type="InterPro" id="IPR013785">
    <property type="entry name" value="Aldolase_TIM"/>
</dbReference>
<gene>
    <name evidence="1" type="ORF">QE417_004684</name>
</gene>
<comment type="caution">
    <text evidence="1">The sequence shown here is derived from an EMBL/GenBank/DDBJ whole genome shotgun (WGS) entry which is preliminary data.</text>
</comment>
<evidence type="ECO:0000313" key="2">
    <source>
        <dbReference type="Proteomes" id="UP001258315"/>
    </source>
</evidence>
<dbReference type="Proteomes" id="UP001258315">
    <property type="component" value="Unassembled WGS sequence"/>
</dbReference>
<dbReference type="SUPFAM" id="SSF51395">
    <property type="entry name" value="FMN-linked oxidoreductases"/>
    <property type="match status" value="1"/>
</dbReference>